<evidence type="ECO:0000313" key="1">
    <source>
        <dbReference type="EMBL" id="MBI2097073.1"/>
    </source>
</evidence>
<evidence type="ECO:0000313" key="2">
    <source>
        <dbReference type="Proteomes" id="UP000724148"/>
    </source>
</evidence>
<proteinExistence type="predicted"/>
<dbReference type="EMBL" id="JACOZA010000076">
    <property type="protein sequence ID" value="MBI2097073.1"/>
    <property type="molecule type" value="Genomic_DNA"/>
</dbReference>
<accession>A0A931WNW6</accession>
<dbReference type="Proteomes" id="UP000724148">
    <property type="component" value="Unassembled WGS sequence"/>
</dbReference>
<organism evidence="1 2">
    <name type="scientific">Candidatus Sungiibacteriota bacterium</name>
    <dbReference type="NCBI Taxonomy" id="2750080"/>
    <lineage>
        <taxon>Bacteria</taxon>
        <taxon>Candidatus Sungiibacteriota</taxon>
    </lineage>
</organism>
<dbReference type="InterPro" id="IPR043731">
    <property type="entry name" value="DUF5674"/>
</dbReference>
<protein>
    <submittedName>
        <fullName evidence="1">Uncharacterized protein</fullName>
    </submittedName>
</protein>
<gene>
    <name evidence="1" type="ORF">HYT40_02915</name>
</gene>
<name>A0A931WNW6_9BACT</name>
<comment type="caution">
    <text evidence="1">The sequence shown here is derived from an EMBL/GenBank/DDBJ whole genome shotgun (WGS) entry which is preliminary data.</text>
</comment>
<reference evidence="1" key="1">
    <citation type="submission" date="2020-07" db="EMBL/GenBank/DDBJ databases">
        <title>Huge and variable diversity of episymbiotic CPR bacteria and DPANN archaea in groundwater ecosystems.</title>
        <authorList>
            <person name="He C.Y."/>
            <person name="Keren R."/>
            <person name="Whittaker M."/>
            <person name="Farag I.F."/>
            <person name="Doudna J."/>
            <person name="Cate J.H.D."/>
            <person name="Banfield J.F."/>
        </authorList>
    </citation>
    <scope>NUCLEOTIDE SEQUENCE</scope>
    <source>
        <strain evidence="1">NC_groundwater_193_Ag_S-0.1um_51_7</strain>
    </source>
</reference>
<dbReference type="Pfam" id="PF18924">
    <property type="entry name" value="DUF5674"/>
    <property type="match status" value="1"/>
</dbReference>
<dbReference type="AlphaFoldDB" id="A0A931WNW6"/>
<sequence length="114" mass="13020">MDVRIVKNKISQEELEDIAKNQFGSMVKAVVDTEKEIMAIGGELHADEEAALLENGSAQKNLWGINLYLDKSDEDWIEFDSMINIRPSQANKSRTVENPEIREKIMMIVLKLTR</sequence>